<gene>
    <name evidence="2" type="ORF">MFIFM68171_05747</name>
</gene>
<dbReference type="EMBL" id="BAAFSV010000003">
    <property type="protein sequence ID" value="GAB1315537.1"/>
    <property type="molecule type" value="Genomic_DNA"/>
</dbReference>
<keyword evidence="1" id="KW-0732">Signal</keyword>
<sequence length="167" mass="17193">MKFILAAGIFYFALALPPGQPSSTISPPSDATAPARSPPAHCGGFAPQLNPCPEGLVCAPTQPPNSADFPGTCVLQSCGGKTASPNLCPIGQVCVYNATSPITDIPGRCMAAVLTCGGKKEPKCKSGWDCLLNPKIDFAYQDEFTGAGICIPPGSLVVELPWKGWGA</sequence>
<name>A0ABQ0GCR2_9PEZI</name>
<comment type="caution">
    <text evidence="2">The sequence shown here is derived from an EMBL/GenBank/DDBJ whole genome shotgun (WGS) entry which is preliminary data.</text>
</comment>
<proteinExistence type="predicted"/>
<evidence type="ECO:0000256" key="1">
    <source>
        <dbReference type="SAM" id="SignalP"/>
    </source>
</evidence>
<dbReference type="GeneID" id="98176490"/>
<evidence type="ECO:0000313" key="3">
    <source>
        <dbReference type="Proteomes" id="UP001628179"/>
    </source>
</evidence>
<accession>A0ABQ0GCR2</accession>
<organism evidence="2 3">
    <name type="scientific">Madurella fahalii</name>
    <dbReference type="NCBI Taxonomy" id="1157608"/>
    <lineage>
        <taxon>Eukaryota</taxon>
        <taxon>Fungi</taxon>
        <taxon>Dikarya</taxon>
        <taxon>Ascomycota</taxon>
        <taxon>Pezizomycotina</taxon>
        <taxon>Sordariomycetes</taxon>
        <taxon>Sordariomycetidae</taxon>
        <taxon>Sordariales</taxon>
        <taxon>Sordariales incertae sedis</taxon>
        <taxon>Madurella</taxon>
    </lineage>
</organism>
<protein>
    <submittedName>
        <fullName evidence="2">Uncharacterized protein</fullName>
    </submittedName>
</protein>
<keyword evidence="3" id="KW-1185">Reference proteome</keyword>
<dbReference type="Proteomes" id="UP001628179">
    <property type="component" value="Unassembled WGS sequence"/>
</dbReference>
<evidence type="ECO:0000313" key="2">
    <source>
        <dbReference type="EMBL" id="GAB1315537.1"/>
    </source>
</evidence>
<feature type="chain" id="PRO_5045985611" evidence="1">
    <location>
        <begin position="16"/>
        <end position="167"/>
    </location>
</feature>
<feature type="signal peptide" evidence="1">
    <location>
        <begin position="1"/>
        <end position="15"/>
    </location>
</feature>
<dbReference type="RefSeq" id="XP_070917268.1">
    <property type="nucleotide sequence ID" value="XM_071061167.1"/>
</dbReference>
<reference evidence="2 3" key="1">
    <citation type="submission" date="2024-09" db="EMBL/GenBank/DDBJ databases">
        <title>Itraconazole resistance in Madurella fahalii resulting from another homologue of gene encoding cytochrome P450 14-alpha sterol demethylase (CYP51).</title>
        <authorList>
            <person name="Yoshioka I."/>
            <person name="Fahal A.H."/>
            <person name="Kaneko S."/>
            <person name="Yaguchi T."/>
        </authorList>
    </citation>
    <scope>NUCLEOTIDE SEQUENCE [LARGE SCALE GENOMIC DNA]</scope>
    <source>
        <strain evidence="2 3">IFM 68171</strain>
    </source>
</reference>